<dbReference type="InterPro" id="IPR041679">
    <property type="entry name" value="DNA2/NAM7-like_C"/>
</dbReference>
<dbReference type="InterPro" id="IPR045055">
    <property type="entry name" value="DNA2/NAM7-like"/>
</dbReference>
<feature type="region of interest" description="Disordered" evidence="1">
    <location>
        <begin position="1"/>
        <end position="58"/>
    </location>
</feature>
<protein>
    <recommendedName>
        <fullName evidence="2">C2H2-type domain-containing protein</fullName>
    </recommendedName>
</protein>
<feature type="compositionally biased region" description="Basic and acidic residues" evidence="1">
    <location>
        <begin position="21"/>
        <end position="42"/>
    </location>
</feature>
<dbReference type="InterPro" id="IPR027417">
    <property type="entry name" value="P-loop_NTPase"/>
</dbReference>
<feature type="domain" description="C2H2-type" evidence="2">
    <location>
        <begin position="117"/>
        <end position="139"/>
    </location>
</feature>
<dbReference type="Gene3D" id="3.40.50.300">
    <property type="entry name" value="P-loop containing nucleotide triphosphate hydrolases"/>
    <property type="match status" value="2"/>
</dbReference>
<dbReference type="GO" id="GO:0043186">
    <property type="term" value="C:P granule"/>
    <property type="evidence" value="ECO:0007669"/>
    <property type="project" value="TreeGrafter"/>
</dbReference>
<accession>A0AAV7XZH2</accession>
<dbReference type="CDD" id="cd18077">
    <property type="entry name" value="DEXXQc_HELZ"/>
    <property type="match status" value="1"/>
</dbReference>
<dbReference type="EMBL" id="JAPTSV010000003">
    <property type="protein sequence ID" value="KAJ1529194.1"/>
    <property type="molecule type" value="Genomic_DNA"/>
</dbReference>
<evidence type="ECO:0000256" key="1">
    <source>
        <dbReference type="SAM" id="MobiDB-lite"/>
    </source>
</evidence>
<name>A0AAV7XZH2_9NEOP</name>
<feature type="compositionally biased region" description="Polar residues" evidence="1">
    <location>
        <begin position="43"/>
        <end position="58"/>
    </location>
</feature>
<dbReference type="PROSITE" id="PS00028">
    <property type="entry name" value="ZINC_FINGER_C2H2_1"/>
    <property type="match status" value="1"/>
</dbReference>
<dbReference type="SUPFAM" id="SSF52540">
    <property type="entry name" value="P-loop containing nucleoside triphosphate hydrolases"/>
    <property type="match status" value="1"/>
</dbReference>
<dbReference type="InterPro" id="IPR041677">
    <property type="entry name" value="DNA2/NAM7_AAA_11"/>
</dbReference>
<gene>
    <name evidence="3" type="ORF">ONE63_005999</name>
</gene>
<dbReference type="GO" id="GO:0005829">
    <property type="term" value="C:cytosol"/>
    <property type="evidence" value="ECO:0007669"/>
    <property type="project" value="TreeGrafter"/>
</dbReference>
<evidence type="ECO:0000313" key="3">
    <source>
        <dbReference type="EMBL" id="KAJ1529194.1"/>
    </source>
</evidence>
<dbReference type="PANTHER" id="PTHR10887:SF365">
    <property type="entry name" value="HELICASE WITH ZINC FINGER DOMAIN-RELATED"/>
    <property type="match status" value="1"/>
</dbReference>
<dbReference type="FunFam" id="3.40.50.300:FF:000419">
    <property type="entry name" value="Probable helicase with zinc finger domain"/>
    <property type="match status" value="1"/>
</dbReference>
<reference evidence="3" key="1">
    <citation type="submission" date="2022-12" db="EMBL/GenBank/DDBJ databases">
        <title>Chromosome-level genome assembly of the bean flower thrips Megalurothrips usitatus.</title>
        <authorList>
            <person name="Ma L."/>
            <person name="Liu Q."/>
            <person name="Li H."/>
            <person name="Cai W."/>
        </authorList>
    </citation>
    <scope>NUCLEOTIDE SEQUENCE</scope>
    <source>
        <strain evidence="3">Cailab_2022a</strain>
    </source>
</reference>
<organism evidence="3 4">
    <name type="scientific">Megalurothrips usitatus</name>
    <name type="common">bean blossom thrips</name>
    <dbReference type="NCBI Taxonomy" id="439358"/>
    <lineage>
        <taxon>Eukaryota</taxon>
        <taxon>Metazoa</taxon>
        <taxon>Ecdysozoa</taxon>
        <taxon>Arthropoda</taxon>
        <taxon>Hexapoda</taxon>
        <taxon>Insecta</taxon>
        <taxon>Pterygota</taxon>
        <taxon>Neoptera</taxon>
        <taxon>Paraneoptera</taxon>
        <taxon>Thysanoptera</taxon>
        <taxon>Terebrantia</taxon>
        <taxon>Thripoidea</taxon>
        <taxon>Thripidae</taxon>
        <taxon>Megalurothrips</taxon>
    </lineage>
</organism>
<dbReference type="GO" id="GO:0035194">
    <property type="term" value="P:regulatory ncRNA-mediated post-transcriptional gene silencing"/>
    <property type="evidence" value="ECO:0007669"/>
    <property type="project" value="TreeGrafter"/>
</dbReference>
<keyword evidence="4" id="KW-1185">Reference proteome</keyword>
<dbReference type="CDD" id="cd18808">
    <property type="entry name" value="SF1_C_Upf1"/>
    <property type="match status" value="1"/>
</dbReference>
<evidence type="ECO:0000259" key="2">
    <source>
        <dbReference type="PROSITE" id="PS00028"/>
    </source>
</evidence>
<dbReference type="Pfam" id="PF13087">
    <property type="entry name" value="AAA_12"/>
    <property type="match status" value="1"/>
</dbReference>
<comment type="caution">
    <text evidence="3">The sequence shown here is derived from an EMBL/GenBank/DDBJ whole genome shotgun (WGS) entry which is preliminary data.</text>
</comment>
<dbReference type="PANTHER" id="PTHR10887">
    <property type="entry name" value="DNA2/NAM7 HELICASE FAMILY"/>
    <property type="match status" value="1"/>
</dbReference>
<proteinExistence type="predicted"/>
<dbReference type="InterPro" id="IPR047187">
    <property type="entry name" value="SF1_C_Upf1"/>
</dbReference>
<feature type="compositionally biased region" description="Basic residues" evidence="1">
    <location>
        <begin position="1"/>
        <end position="12"/>
    </location>
</feature>
<sequence length="1341" mass="151376">MARGKRRSKKQQHAAIQPEGEEAKTKHPEQTRSRGVEGDKSEAQLNKGTSNGLKKCDSLSNMNTEGGSAGHECPDGSCLCEDAKENHLDLSKLEVHSSEAAVVHLNGFDEVKSEAMCNYCAMTFENQLGLKLHCQTEAHQIVVMSDGGRNWKYRPPPRGFTSVDYTLCENWDKTCKYGAQCVEAHSTMELQEWRKRFEYRHSKIQQAEQQNLLAKSYTEQLLEKWSHTSNPDSILKEKVDYAEDAVTENQLTTTISKDCKTDWTFLIRTTKTLRAVALLQFADRNRFTIKCVKSVVSGQHIEWQLEDTNEWLLPEGTRTELENFQRQKPNTEFKHSVCVEFLSDIYGTFRQAVAFDFGVEPLMVKHLCVDVRPASFATNVEELKKELFMDERWDENNAEIIKYTSPEGIPYHCMPSGTEGLLGQYPTPTPSTFTLTQSTVTERMATKNNYCSRMHELLGVEEMARYQQVARYNVRAKLSITKSYLLAPAGVAHSTAKFAQNDHLYAVMKLSEALSEDTAAGRLILNSCTSVLLCAAGSTSTTSACSKDSDEETKQPKKKVFEALIEDKGKNVIYLKLSRDTVMEYDISGKAEFHAEVQFQLNRLQYCEWHKAVDSIMDYKILFPETFLEPDIPWSPQRQWKEIKDAKLNVKQKEAIVAITTPLSVNLPPVLIIGPFGTGKTYTLAQAIKQLLTVPDYRVLVCTHSNSAADIYIQDYLHPYVLNGHGDVRPLRIYYDKRWVSTVNPTVQQYCLIEIDQTGTKRFRLPQKKDILKHRVVVVTLNMSTILTTLDLEKGFFTHIFLDEAAQAMECEAIMPLAMAGERTRIVLAGDHMQLNPELFSPFAKERNLHMSLLERLYDHYPPSFPCKILLTENYRAHEAILKFTSDLFYDQKLVCSGKQPKHPKHYPLTFYSCRGEDVQGINSTGHYNLAEVYEIAERVSELRKSWPAEWGELNEQSIGILTPYADQVFRIRCELRRKKLGFISVERVLNVQGKQFRAVFISTVRTRRTCSSSKGGGNEESEFGFLSNSKLLNTAITRAQSLVAVVGDPIALCSLGKCRKVWERYIQTCDKNSSLHGIPWSTIQVHLDGVEFRQTYGLNPLAPEFFPMGYNHRAVPPPDSSDGMRPADNDSYVLKGYQSHLSFCDQNSPERYKPASSFQANFYGSGPGTLSPLVDGQIEHSTYHTLHTENNHQHPHHQQPFGMYQVPPQTWPVQSDNQYRPPAVQNPGQQGQAYLISTCKYQSTPEMIQPSASLCSPNGSLHFMPHSPRVWQGGASQATNSHTPVNAGGKLILQVPAIPGPNSNNAAAVPLQQVPGSGIQHIEVMPFHLRSLILTSTCIL</sequence>
<dbReference type="Proteomes" id="UP001075354">
    <property type="component" value="Chromosome 3"/>
</dbReference>
<evidence type="ECO:0000313" key="4">
    <source>
        <dbReference type="Proteomes" id="UP001075354"/>
    </source>
</evidence>
<dbReference type="GO" id="GO:0004386">
    <property type="term" value="F:helicase activity"/>
    <property type="evidence" value="ECO:0007669"/>
    <property type="project" value="InterPro"/>
</dbReference>
<dbReference type="Pfam" id="PF13086">
    <property type="entry name" value="AAA_11"/>
    <property type="match status" value="2"/>
</dbReference>
<dbReference type="InterPro" id="IPR013087">
    <property type="entry name" value="Znf_C2H2_type"/>
</dbReference>
<dbReference type="InterPro" id="IPR049569">
    <property type="entry name" value="HELZ_DEAD-box_1"/>
</dbReference>